<evidence type="ECO:0000256" key="2">
    <source>
        <dbReference type="RuleBase" id="RU000461"/>
    </source>
</evidence>
<dbReference type="PRINTS" id="PR00359">
    <property type="entry name" value="BP450"/>
</dbReference>
<sequence>MTTAHTTLLAYPFHRTSPLEPPPELAELRAAGPLHRVRTAAGPAWLATRYDAVRELLSSPAFGTGYPGALPTGADDLATGFMFLHDPPEHTRLRRSVSRAFTARRVAALGERARAVAADLVAAMRAKGPGLDLQAEFAFPLPIAIVSELLGIPETDRARFAGWADIVLRPGEVPGDAGGAFHDLQHFAVALVESKPDGPDLISDLLREDDGLSRIEVAAMALGLVMAGYVTTASAIAHGMLRLLTTPGALDALRSGRVGTARAVEELLRLQDEEIGATRVARSGVDLCGVRVEAGETVIAARTGANRDPAVYRRPDVYDPSAERAPHLGFGHGVHHCLGAALARMELTVAVDALLAGLPGLRPAVPAEQVRWSAPGMDVVIETLPVAW</sequence>
<dbReference type="SUPFAM" id="SSF48264">
    <property type="entry name" value="Cytochrome P450"/>
    <property type="match status" value="1"/>
</dbReference>
<accession>A0ABW0ELR8</accession>
<gene>
    <name evidence="3" type="ORF">ACFPM7_05605</name>
</gene>
<comment type="similarity">
    <text evidence="1 2">Belongs to the cytochrome P450 family.</text>
</comment>
<dbReference type="InterPro" id="IPR036396">
    <property type="entry name" value="Cyt_P450_sf"/>
</dbReference>
<evidence type="ECO:0000313" key="3">
    <source>
        <dbReference type="EMBL" id="MFC5286520.1"/>
    </source>
</evidence>
<dbReference type="InterPro" id="IPR017972">
    <property type="entry name" value="Cyt_P450_CS"/>
</dbReference>
<dbReference type="Pfam" id="PF00067">
    <property type="entry name" value="p450"/>
    <property type="match status" value="1"/>
</dbReference>
<comment type="caution">
    <text evidence="3">The sequence shown here is derived from an EMBL/GenBank/DDBJ whole genome shotgun (WGS) entry which is preliminary data.</text>
</comment>
<dbReference type="Proteomes" id="UP001596157">
    <property type="component" value="Unassembled WGS sequence"/>
</dbReference>
<reference evidence="4" key="1">
    <citation type="journal article" date="2019" name="Int. J. Syst. Evol. Microbiol.">
        <title>The Global Catalogue of Microorganisms (GCM) 10K type strain sequencing project: providing services to taxonomists for standard genome sequencing and annotation.</title>
        <authorList>
            <consortium name="The Broad Institute Genomics Platform"/>
            <consortium name="The Broad Institute Genome Sequencing Center for Infectious Disease"/>
            <person name="Wu L."/>
            <person name="Ma J."/>
        </authorList>
    </citation>
    <scope>NUCLEOTIDE SEQUENCE [LARGE SCALE GENOMIC DNA]</scope>
    <source>
        <strain evidence="4">CCUG 59778</strain>
    </source>
</reference>
<proteinExistence type="inferred from homology"/>
<evidence type="ECO:0000313" key="4">
    <source>
        <dbReference type="Proteomes" id="UP001596157"/>
    </source>
</evidence>
<keyword evidence="2" id="KW-0503">Monooxygenase</keyword>
<dbReference type="PRINTS" id="PR00385">
    <property type="entry name" value="P450"/>
</dbReference>
<organism evidence="3 4">
    <name type="scientific">Actinokineospora guangxiensis</name>
    <dbReference type="NCBI Taxonomy" id="1490288"/>
    <lineage>
        <taxon>Bacteria</taxon>
        <taxon>Bacillati</taxon>
        <taxon>Actinomycetota</taxon>
        <taxon>Actinomycetes</taxon>
        <taxon>Pseudonocardiales</taxon>
        <taxon>Pseudonocardiaceae</taxon>
        <taxon>Actinokineospora</taxon>
    </lineage>
</organism>
<dbReference type="PANTHER" id="PTHR46696:SF6">
    <property type="entry name" value="P450, PUTATIVE (EUROFUNG)-RELATED"/>
    <property type="match status" value="1"/>
</dbReference>
<keyword evidence="2" id="KW-0479">Metal-binding</keyword>
<dbReference type="EMBL" id="JBHSKF010000002">
    <property type="protein sequence ID" value="MFC5286520.1"/>
    <property type="molecule type" value="Genomic_DNA"/>
</dbReference>
<name>A0ABW0ELR8_9PSEU</name>
<dbReference type="RefSeq" id="WP_378244527.1">
    <property type="nucleotide sequence ID" value="NZ_JBHSKF010000002.1"/>
</dbReference>
<keyword evidence="2" id="KW-0560">Oxidoreductase</keyword>
<keyword evidence="2" id="KW-0408">Iron</keyword>
<keyword evidence="2" id="KW-0349">Heme</keyword>
<dbReference type="Gene3D" id="1.10.630.10">
    <property type="entry name" value="Cytochrome P450"/>
    <property type="match status" value="1"/>
</dbReference>
<keyword evidence="4" id="KW-1185">Reference proteome</keyword>
<evidence type="ECO:0000256" key="1">
    <source>
        <dbReference type="ARBA" id="ARBA00010617"/>
    </source>
</evidence>
<dbReference type="InterPro" id="IPR002397">
    <property type="entry name" value="Cyt_P450_B"/>
</dbReference>
<dbReference type="PANTHER" id="PTHR46696">
    <property type="entry name" value="P450, PUTATIVE (EUROFUNG)-RELATED"/>
    <property type="match status" value="1"/>
</dbReference>
<dbReference type="InterPro" id="IPR001128">
    <property type="entry name" value="Cyt_P450"/>
</dbReference>
<dbReference type="PROSITE" id="PS00086">
    <property type="entry name" value="CYTOCHROME_P450"/>
    <property type="match status" value="1"/>
</dbReference>
<protein>
    <submittedName>
        <fullName evidence="3">Cytochrome P450</fullName>
    </submittedName>
</protein>